<evidence type="ECO:0000313" key="1">
    <source>
        <dbReference type="EMBL" id="HIS74764.1"/>
    </source>
</evidence>
<dbReference type="Proteomes" id="UP000886865">
    <property type="component" value="Unassembled WGS sequence"/>
</dbReference>
<protein>
    <submittedName>
        <fullName evidence="1">Insulinase family protein</fullName>
    </submittedName>
</protein>
<dbReference type="AlphaFoldDB" id="A0A9D1FJB3"/>
<proteinExistence type="predicted"/>
<comment type="caution">
    <text evidence="1">The sequence shown here is derived from an EMBL/GenBank/DDBJ whole genome shotgun (WGS) entry which is preliminary data.</text>
</comment>
<reference evidence="1" key="2">
    <citation type="journal article" date="2021" name="PeerJ">
        <title>Extensive microbial diversity within the chicken gut microbiome revealed by metagenomics and culture.</title>
        <authorList>
            <person name="Gilroy R."/>
            <person name="Ravi A."/>
            <person name="Getino M."/>
            <person name="Pursley I."/>
            <person name="Horton D.L."/>
            <person name="Alikhan N.F."/>
            <person name="Baker D."/>
            <person name="Gharbi K."/>
            <person name="Hall N."/>
            <person name="Watson M."/>
            <person name="Adriaenssens E.M."/>
            <person name="Foster-Nyarko E."/>
            <person name="Jarju S."/>
            <person name="Secka A."/>
            <person name="Antonio M."/>
            <person name="Oren A."/>
            <person name="Chaudhuri R.R."/>
            <person name="La Ragione R."/>
            <person name="Hildebrand F."/>
            <person name="Pallen M.J."/>
        </authorList>
    </citation>
    <scope>NUCLEOTIDE SEQUENCE</scope>
    <source>
        <strain evidence="1">CHK152-2871</strain>
    </source>
</reference>
<dbReference type="SUPFAM" id="SSF63411">
    <property type="entry name" value="LuxS/MPP-like metallohydrolase"/>
    <property type="match status" value="2"/>
</dbReference>
<gene>
    <name evidence="1" type="ORF">IAA86_07070</name>
</gene>
<name>A0A9D1FJB3_9BACT</name>
<dbReference type="Gene3D" id="3.30.830.10">
    <property type="entry name" value="Metalloenzyme, LuxS/M16 peptidase-like"/>
    <property type="match status" value="2"/>
</dbReference>
<accession>A0A9D1FJB3</accession>
<sequence length="443" mass="50109">MKIKSIQKFNFTSQIPNKYIIAQNSQKSPVQAQSTASGNIFNQFAYQLNTPQTSLDAPEITLEKTKLKNNISLLIDTNSPNKPAGVITLYTLDKKGINPSAYEVLSKMLFRESSKIGENNNTATSFIKYNGNVLQCELDTTEANFFDTLNSSVNIILHPDLSQDNFNKAKNDLLNDSKSDDVSQKAMEVFCPRNNSSSDELSKVTLDDVKKAHETILKNSQMTVAISLPKGFYQQNRDKIVQTFERSFLQMKDQTDHAIKINNIHPIDKDYRFEDKSDDRATIERFYVIDSEPTYKDSVKTSVLTALIETRIKSVLPQAQTCEILIDNPAFESGSYIDIYLNSEGKKYAAADMEKYLNNSVETFFKTTISQEELNKVKKQTAEKFAQLYKISGYRAISLLQNYSDGTISVVKNRQILNEITLDEMNKFATEHLSKPSSTAIIE</sequence>
<reference evidence="1" key="1">
    <citation type="submission" date="2020-10" db="EMBL/GenBank/DDBJ databases">
        <authorList>
            <person name="Gilroy R."/>
        </authorList>
    </citation>
    <scope>NUCLEOTIDE SEQUENCE</scope>
    <source>
        <strain evidence="1">CHK152-2871</strain>
    </source>
</reference>
<dbReference type="GO" id="GO:0046872">
    <property type="term" value="F:metal ion binding"/>
    <property type="evidence" value="ECO:0007669"/>
    <property type="project" value="InterPro"/>
</dbReference>
<evidence type="ECO:0000313" key="2">
    <source>
        <dbReference type="Proteomes" id="UP000886865"/>
    </source>
</evidence>
<dbReference type="EMBL" id="DVJQ01000059">
    <property type="protein sequence ID" value="HIS74764.1"/>
    <property type="molecule type" value="Genomic_DNA"/>
</dbReference>
<dbReference type="InterPro" id="IPR011249">
    <property type="entry name" value="Metalloenz_LuxS/M16"/>
</dbReference>
<organism evidence="1 2">
    <name type="scientific">Candidatus Galligastranaerophilus intestinavium</name>
    <dbReference type="NCBI Taxonomy" id="2840836"/>
    <lineage>
        <taxon>Bacteria</taxon>
        <taxon>Candidatus Galligastranaerophilus</taxon>
    </lineage>
</organism>